<feature type="transmembrane region" description="Helical" evidence="1">
    <location>
        <begin position="20"/>
        <end position="42"/>
    </location>
</feature>
<protein>
    <submittedName>
        <fullName evidence="2">Uncharacterized protein</fullName>
    </submittedName>
</protein>
<accession>A0A1F8DRP5</accession>
<name>A0A1F8DRP5_9BACT</name>
<organism evidence="2 3">
    <name type="scientific">Candidatus Wolfebacteria bacterium RIFCSPLOWO2_01_FULL_38_11</name>
    <dbReference type="NCBI Taxonomy" id="1802556"/>
    <lineage>
        <taxon>Bacteria</taxon>
        <taxon>Candidatus Wolfeibacteriota</taxon>
    </lineage>
</organism>
<keyword evidence="1" id="KW-0472">Membrane</keyword>
<sequence length="113" mass="12488">MNSACLFSKFPFIKEERKTFFAKLMAIINILRYYSVSVILILPQASWLYSPPFRDDFVPEIPNLTGPCGPGQAKATCFVALDIGGSSILVSATCTGCPRIIETSFLKGWFAKL</sequence>
<dbReference type="Proteomes" id="UP000178798">
    <property type="component" value="Unassembled WGS sequence"/>
</dbReference>
<keyword evidence="1" id="KW-1133">Transmembrane helix</keyword>
<evidence type="ECO:0000256" key="1">
    <source>
        <dbReference type="SAM" id="Phobius"/>
    </source>
</evidence>
<gene>
    <name evidence="2" type="ORF">A2999_02005</name>
</gene>
<comment type="caution">
    <text evidence="2">The sequence shown here is derived from an EMBL/GenBank/DDBJ whole genome shotgun (WGS) entry which is preliminary data.</text>
</comment>
<reference evidence="2 3" key="1">
    <citation type="journal article" date="2016" name="Nat. Commun.">
        <title>Thousands of microbial genomes shed light on interconnected biogeochemical processes in an aquifer system.</title>
        <authorList>
            <person name="Anantharaman K."/>
            <person name="Brown C.T."/>
            <person name="Hug L.A."/>
            <person name="Sharon I."/>
            <person name="Castelle C.J."/>
            <person name="Probst A.J."/>
            <person name="Thomas B.C."/>
            <person name="Singh A."/>
            <person name="Wilkins M.J."/>
            <person name="Karaoz U."/>
            <person name="Brodie E.L."/>
            <person name="Williams K.H."/>
            <person name="Hubbard S.S."/>
            <person name="Banfield J.F."/>
        </authorList>
    </citation>
    <scope>NUCLEOTIDE SEQUENCE [LARGE SCALE GENOMIC DNA]</scope>
</reference>
<dbReference type="EMBL" id="MGIQ01000019">
    <property type="protein sequence ID" value="OGM90505.1"/>
    <property type="molecule type" value="Genomic_DNA"/>
</dbReference>
<evidence type="ECO:0000313" key="3">
    <source>
        <dbReference type="Proteomes" id="UP000178798"/>
    </source>
</evidence>
<proteinExistence type="predicted"/>
<keyword evidence="1" id="KW-0812">Transmembrane</keyword>
<dbReference type="AlphaFoldDB" id="A0A1F8DRP5"/>
<dbReference type="STRING" id="1802556.A2999_02005"/>
<evidence type="ECO:0000313" key="2">
    <source>
        <dbReference type="EMBL" id="OGM90505.1"/>
    </source>
</evidence>